<evidence type="ECO:0000256" key="5">
    <source>
        <dbReference type="ARBA" id="ARBA00022692"/>
    </source>
</evidence>
<evidence type="ECO:0000256" key="1">
    <source>
        <dbReference type="ARBA" id="ARBA00004651"/>
    </source>
</evidence>
<organism evidence="9 10">
    <name type="scientific">Amycolatopsis umgeniensis</name>
    <dbReference type="NCBI Taxonomy" id="336628"/>
    <lineage>
        <taxon>Bacteria</taxon>
        <taxon>Bacillati</taxon>
        <taxon>Actinomycetota</taxon>
        <taxon>Actinomycetes</taxon>
        <taxon>Pseudonocardiales</taxon>
        <taxon>Pseudonocardiaceae</taxon>
        <taxon>Amycolatopsis</taxon>
    </lineage>
</organism>
<dbReference type="InterPro" id="IPR037294">
    <property type="entry name" value="ABC_BtuC-like"/>
</dbReference>
<sequence>MNLPRHSRFSWVLVPALFAVLVAMTTFGIAFGSVGIDLPTVGEVLWHRLIGDGRTAAGAVDQIVWNLRVPRVLLAVVVGAGLSVVGAVLQATVRNPLADPYVLGVSAGAGLLAAVAITIGSAALAGLSTSAAAFAGALGATVAVLVLGRQDGRYSPTRLVLAGVTLSYLFTGLTGFVIFQSADPDKTRSVMFWLLGSLGEAGWSNLAIPTAVVLIGCACLLTQGRALNAMVLGDDTALSLGFAVHRQRFLLLVSASLVTGVLVAVVGGVGFVGLVIPHFVRLAVGPDHRRVLPIAVLAGAIYLVAVDLLCRVIVRPAELPVGIVTSVLGAPLFLWLLRRSRAGR</sequence>
<evidence type="ECO:0000256" key="4">
    <source>
        <dbReference type="ARBA" id="ARBA00022475"/>
    </source>
</evidence>
<keyword evidence="10" id="KW-1185">Reference proteome</keyword>
<evidence type="ECO:0000256" key="2">
    <source>
        <dbReference type="ARBA" id="ARBA00007935"/>
    </source>
</evidence>
<dbReference type="RefSeq" id="WP_343072182.1">
    <property type="nucleotide sequence ID" value="NZ_JACHMX010000001.1"/>
</dbReference>
<evidence type="ECO:0000256" key="3">
    <source>
        <dbReference type="ARBA" id="ARBA00022448"/>
    </source>
</evidence>
<dbReference type="FunFam" id="1.10.3470.10:FF:000001">
    <property type="entry name" value="Vitamin B12 ABC transporter permease BtuC"/>
    <property type="match status" value="1"/>
</dbReference>
<dbReference type="GO" id="GO:0033214">
    <property type="term" value="P:siderophore-iron import into cell"/>
    <property type="evidence" value="ECO:0007669"/>
    <property type="project" value="TreeGrafter"/>
</dbReference>
<dbReference type="EMBL" id="JACHMX010000001">
    <property type="protein sequence ID" value="MBB5855726.1"/>
    <property type="molecule type" value="Genomic_DNA"/>
</dbReference>
<feature type="transmembrane region" description="Helical" evidence="8">
    <location>
        <begin position="317"/>
        <end position="337"/>
    </location>
</feature>
<dbReference type="AlphaFoldDB" id="A0A841B6M5"/>
<dbReference type="InterPro" id="IPR000522">
    <property type="entry name" value="ABC_transptr_permease_BtuC"/>
</dbReference>
<keyword evidence="6 8" id="KW-1133">Transmembrane helix</keyword>
<feature type="transmembrane region" description="Helical" evidence="8">
    <location>
        <begin position="72"/>
        <end position="89"/>
    </location>
</feature>
<evidence type="ECO:0000256" key="6">
    <source>
        <dbReference type="ARBA" id="ARBA00022989"/>
    </source>
</evidence>
<comment type="subcellular location">
    <subcellularLocation>
        <location evidence="1">Cell membrane</location>
        <topology evidence="1">Multi-pass membrane protein</topology>
    </subcellularLocation>
</comment>
<keyword evidence="3" id="KW-0813">Transport</keyword>
<evidence type="ECO:0000313" key="9">
    <source>
        <dbReference type="EMBL" id="MBB5855726.1"/>
    </source>
</evidence>
<feature type="transmembrane region" description="Helical" evidence="8">
    <location>
        <begin position="202"/>
        <end position="221"/>
    </location>
</feature>
<keyword evidence="7 8" id="KW-0472">Membrane</keyword>
<dbReference type="GO" id="GO:0022857">
    <property type="term" value="F:transmembrane transporter activity"/>
    <property type="evidence" value="ECO:0007669"/>
    <property type="project" value="InterPro"/>
</dbReference>
<evidence type="ECO:0000313" key="10">
    <source>
        <dbReference type="Proteomes" id="UP000580861"/>
    </source>
</evidence>
<reference evidence="9 10" key="1">
    <citation type="submission" date="2020-08" db="EMBL/GenBank/DDBJ databases">
        <title>Sequencing the genomes of 1000 actinobacteria strains.</title>
        <authorList>
            <person name="Klenk H.-P."/>
        </authorList>
    </citation>
    <scope>NUCLEOTIDE SEQUENCE [LARGE SCALE GENOMIC DNA]</scope>
    <source>
        <strain evidence="9 10">DSM 45272</strain>
    </source>
</reference>
<feature type="transmembrane region" description="Helical" evidence="8">
    <location>
        <begin position="159"/>
        <end position="182"/>
    </location>
</feature>
<comment type="similarity">
    <text evidence="2">Belongs to the binding-protein-dependent transport system permease family. FecCD subfamily.</text>
</comment>
<evidence type="ECO:0000256" key="7">
    <source>
        <dbReference type="ARBA" id="ARBA00023136"/>
    </source>
</evidence>
<dbReference type="Proteomes" id="UP000580861">
    <property type="component" value="Unassembled WGS sequence"/>
</dbReference>
<proteinExistence type="inferred from homology"/>
<keyword evidence="4" id="KW-1003">Cell membrane</keyword>
<protein>
    <submittedName>
        <fullName evidence="9">Iron complex transport system permease protein</fullName>
    </submittedName>
</protein>
<dbReference type="GO" id="GO:0005886">
    <property type="term" value="C:plasma membrane"/>
    <property type="evidence" value="ECO:0007669"/>
    <property type="project" value="UniProtKB-SubCell"/>
</dbReference>
<name>A0A841B6M5_9PSEU</name>
<dbReference type="Gene3D" id="1.10.3470.10">
    <property type="entry name" value="ABC transporter involved in vitamin B12 uptake, BtuC"/>
    <property type="match status" value="1"/>
</dbReference>
<feature type="transmembrane region" description="Helical" evidence="8">
    <location>
        <begin position="101"/>
        <end position="124"/>
    </location>
</feature>
<feature type="transmembrane region" description="Helical" evidence="8">
    <location>
        <begin position="249"/>
        <end position="279"/>
    </location>
</feature>
<feature type="transmembrane region" description="Helical" evidence="8">
    <location>
        <begin position="12"/>
        <end position="36"/>
    </location>
</feature>
<keyword evidence="5 8" id="KW-0812">Transmembrane</keyword>
<dbReference type="PANTHER" id="PTHR30472">
    <property type="entry name" value="FERRIC ENTEROBACTIN TRANSPORT SYSTEM PERMEASE PROTEIN"/>
    <property type="match status" value="1"/>
</dbReference>
<evidence type="ECO:0000256" key="8">
    <source>
        <dbReference type="SAM" id="Phobius"/>
    </source>
</evidence>
<gene>
    <name evidence="9" type="ORF">HDA45_005813</name>
</gene>
<feature type="transmembrane region" description="Helical" evidence="8">
    <location>
        <begin position="130"/>
        <end position="147"/>
    </location>
</feature>
<dbReference type="CDD" id="cd06550">
    <property type="entry name" value="TM_ABC_iron-siderophores_like"/>
    <property type="match status" value="1"/>
</dbReference>
<feature type="transmembrane region" description="Helical" evidence="8">
    <location>
        <begin position="291"/>
        <end position="310"/>
    </location>
</feature>
<dbReference type="SUPFAM" id="SSF81345">
    <property type="entry name" value="ABC transporter involved in vitamin B12 uptake, BtuC"/>
    <property type="match status" value="1"/>
</dbReference>
<accession>A0A841B6M5</accession>
<dbReference type="PANTHER" id="PTHR30472:SF67">
    <property type="entry name" value="PERMEASE OF ABC TRANSPORTER-RELATED"/>
    <property type="match status" value="1"/>
</dbReference>
<dbReference type="Pfam" id="PF01032">
    <property type="entry name" value="FecCD"/>
    <property type="match status" value="1"/>
</dbReference>
<comment type="caution">
    <text evidence="9">The sequence shown here is derived from an EMBL/GenBank/DDBJ whole genome shotgun (WGS) entry which is preliminary data.</text>
</comment>